<reference evidence="2 3" key="1">
    <citation type="submission" date="2018-07" db="EMBL/GenBank/DDBJ databases">
        <title>The complete nuclear genome of the prasinophyte Chloropicon primus (CCMP1205).</title>
        <authorList>
            <person name="Pombert J.-F."/>
            <person name="Otis C."/>
            <person name="Turmel M."/>
            <person name="Lemieux C."/>
        </authorList>
    </citation>
    <scope>NUCLEOTIDE SEQUENCE [LARGE SCALE GENOMIC DNA]</scope>
    <source>
        <strain evidence="2 3">CCMP1205</strain>
    </source>
</reference>
<organism evidence="2 3">
    <name type="scientific">Chloropicon primus</name>
    <dbReference type="NCBI Taxonomy" id="1764295"/>
    <lineage>
        <taxon>Eukaryota</taxon>
        <taxon>Viridiplantae</taxon>
        <taxon>Chlorophyta</taxon>
        <taxon>Chloropicophyceae</taxon>
        <taxon>Chloropicales</taxon>
        <taxon>Chloropicaceae</taxon>
        <taxon>Chloropicon</taxon>
    </lineage>
</organism>
<accession>A0A5B8MCS7</accession>
<evidence type="ECO:0000256" key="1">
    <source>
        <dbReference type="SAM" id="MobiDB-lite"/>
    </source>
</evidence>
<feature type="region of interest" description="Disordered" evidence="1">
    <location>
        <begin position="1"/>
        <end position="47"/>
    </location>
</feature>
<dbReference type="Proteomes" id="UP000316726">
    <property type="component" value="Chromosome 1"/>
</dbReference>
<dbReference type="AlphaFoldDB" id="A0A5B8MCS7"/>
<proteinExistence type="predicted"/>
<protein>
    <submittedName>
        <fullName evidence="2">Uncharacterized protein</fullName>
    </submittedName>
</protein>
<feature type="compositionally biased region" description="Basic and acidic residues" evidence="1">
    <location>
        <begin position="33"/>
        <end position="45"/>
    </location>
</feature>
<feature type="compositionally biased region" description="Polar residues" evidence="1">
    <location>
        <begin position="19"/>
        <end position="32"/>
    </location>
</feature>
<evidence type="ECO:0000313" key="2">
    <source>
        <dbReference type="EMBL" id="QDZ18257.1"/>
    </source>
</evidence>
<sequence length="105" mass="11900">MSWRWKFSKAWDGSGKENCPTTLAPQPSPASSSRKEEGEEGREKGGIVVAVDPFDPACPLSDEERRRMLETHNKWVKSMSGMDKETRARMVKQVGKRGLAFWEDT</sequence>
<keyword evidence="3" id="KW-1185">Reference proteome</keyword>
<gene>
    <name evidence="2" type="ORF">A3770_01p07750</name>
</gene>
<name>A0A5B8MCS7_9CHLO</name>
<dbReference type="EMBL" id="CP031034">
    <property type="protein sequence ID" value="QDZ18257.1"/>
    <property type="molecule type" value="Genomic_DNA"/>
</dbReference>
<evidence type="ECO:0000313" key="3">
    <source>
        <dbReference type="Proteomes" id="UP000316726"/>
    </source>
</evidence>